<evidence type="ECO:0008006" key="4">
    <source>
        <dbReference type="Google" id="ProtNLM"/>
    </source>
</evidence>
<accession>A0ABN3T6I2</accession>
<protein>
    <recommendedName>
        <fullName evidence="4">DUF4337 domain-containing protein</fullName>
    </recommendedName>
</protein>
<keyword evidence="3" id="KW-1185">Reference proteome</keyword>
<keyword evidence="1" id="KW-1133">Transmembrane helix</keyword>
<keyword evidence="1" id="KW-0812">Transmembrane</keyword>
<feature type="transmembrane region" description="Helical" evidence="1">
    <location>
        <begin position="31"/>
        <end position="53"/>
    </location>
</feature>
<evidence type="ECO:0000313" key="2">
    <source>
        <dbReference type="EMBL" id="GAA2694960.1"/>
    </source>
</evidence>
<dbReference type="Proteomes" id="UP001500994">
    <property type="component" value="Unassembled WGS sequence"/>
</dbReference>
<organism evidence="2 3">
    <name type="scientific">Streptomyces lunalinharesii</name>
    <dbReference type="NCBI Taxonomy" id="333384"/>
    <lineage>
        <taxon>Bacteria</taxon>
        <taxon>Bacillati</taxon>
        <taxon>Actinomycetota</taxon>
        <taxon>Actinomycetes</taxon>
        <taxon>Kitasatosporales</taxon>
        <taxon>Streptomycetaceae</taxon>
        <taxon>Streptomyces</taxon>
    </lineage>
</organism>
<feature type="transmembrane region" description="Helical" evidence="1">
    <location>
        <begin position="7"/>
        <end position="25"/>
    </location>
</feature>
<reference evidence="2 3" key="1">
    <citation type="journal article" date="2019" name="Int. J. Syst. Evol. Microbiol.">
        <title>The Global Catalogue of Microorganisms (GCM) 10K type strain sequencing project: providing services to taxonomists for standard genome sequencing and annotation.</title>
        <authorList>
            <consortium name="The Broad Institute Genomics Platform"/>
            <consortium name="The Broad Institute Genome Sequencing Center for Infectious Disease"/>
            <person name="Wu L."/>
            <person name="Ma J."/>
        </authorList>
    </citation>
    <scope>NUCLEOTIDE SEQUENCE [LARGE SCALE GENOMIC DNA]</scope>
    <source>
        <strain evidence="2 3">JCM 16374</strain>
    </source>
</reference>
<dbReference type="EMBL" id="BAAARK010000078">
    <property type="protein sequence ID" value="GAA2694960.1"/>
    <property type="molecule type" value="Genomic_DNA"/>
</dbReference>
<evidence type="ECO:0000313" key="3">
    <source>
        <dbReference type="Proteomes" id="UP001500994"/>
    </source>
</evidence>
<evidence type="ECO:0000256" key="1">
    <source>
        <dbReference type="SAM" id="Phobius"/>
    </source>
</evidence>
<dbReference type="Pfam" id="PF19626">
    <property type="entry name" value="DUF6131"/>
    <property type="match status" value="1"/>
</dbReference>
<keyword evidence="1" id="KW-0472">Membrane</keyword>
<dbReference type="InterPro" id="IPR046134">
    <property type="entry name" value="DUF6131"/>
</dbReference>
<comment type="caution">
    <text evidence="2">The sequence shown here is derived from an EMBL/GenBank/DDBJ whole genome shotgun (WGS) entry which is preliminary data.</text>
</comment>
<gene>
    <name evidence="2" type="ORF">GCM10009864_82310</name>
</gene>
<sequence>MPTGTEDIMVILGVVLLIVGFLTGISVLWTIGIILLVIGAVLWLFGAVGHAVGGRRHYW</sequence>
<proteinExistence type="predicted"/>
<name>A0ABN3T6I2_9ACTN</name>